<dbReference type="InterPro" id="IPR004088">
    <property type="entry name" value="KH_dom_type_1"/>
</dbReference>
<dbReference type="InterPro" id="IPR036612">
    <property type="entry name" value="KH_dom_type_1_sf"/>
</dbReference>
<evidence type="ECO:0000256" key="2">
    <source>
        <dbReference type="SAM" id="MobiDB-lite"/>
    </source>
</evidence>
<evidence type="ECO:0000313" key="5">
    <source>
        <dbReference type="Proteomes" id="UP000607653"/>
    </source>
</evidence>
<sequence length="202" mass="21591">MSLELTSSKRPLDCNPLEPNGKGLQPQHQLLKIPPGTTVFRVLCPASKTAGVIGKGGTVVRIEEIVPGCDERVIVISEPDKETEAGNEQSKEQDDNNEDKESAPGEDLQSDKTNSAMQKALFLVFEGMFEGEPGTDGGDEESKKFSSVVVRLLVLSSQVGCLLGKGGSVVKQMSAESGAQIRILPRDKLPSCATPPLMNLSR</sequence>
<evidence type="ECO:0000256" key="1">
    <source>
        <dbReference type="PROSITE-ProRule" id="PRU00117"/>
    </source>
</evidence>
<feature type="compositionally biased region" description="Basic and acidic residues" evidence="2">
    <location>
        <begin position="77"/>
        <end position="103"/>
    </location>
</feature>
<dbReference type="EMBL" id="DUZY01000002">
    <property type="protein sequence ID" value="DAD27799.1"/>
    <property type="molecule type" value="Genomic_DNA"/>
</dbReference>
<keyword evidence="5" id="KW-1185">Reference proteome</keyword>
<comment type="caution">
    <text evidence="4">The sequence shown here is derived from an EMBL/GenBank/DDBJ whole genome shotgun (WGS) entry which is preliminary data.</text>
</comment>
<dbReference type="Pfam" id="PF00013">
    <property type="entry name" value="KH_1"/>
    <property type="match status" value="1"/>
</dbReference>
<dbReference type="Gene3D" id="3.30.310.210">
    <property type="match status" value="1"/>
</dbReference>
<feature type="region of interest" description="Disordered" evidence="2">
    <location>
        <begin position="1"/>
        <end position="27"/>
    </location>
</feature>
<evidence type="ECO:0000259" key="3">
    <source>
        <dbReference type="Pfam" id="PF00013"/>
    </source>
</evidence>
<feature type="region of interest" description="Disordered" evidence="2">
    <location>
        <begin position="77"/>
        <end position="112"/>
    </location>
</feature>
<dbReference type="AlphaFoldDB" id="A0A822Y934"/>
<dbReference type="PANTHER" id="PTHR10288">
    <property type="entry name" value="KH DOMAIN CONTAINING RNA BINDING PROTEIN"/>
    <property type="match status" value="1"/>
</dbReference>
<keyword evidence="1" id="KW-0694">RNA-binding</keyword>
<dbReference type="SUPFAM" id="SSF54791">
    <property type="entry name" value="Eukaryotic type KH-domain (KH-domain type I)"/>
    <property type="match status" value="1"/>
</dbReference>
<evidence type="ECO:0000313" key="4">
    <source>
        <dbReference type="EMBL" id="DAD27799.1"/>
    </source>
</evidence>
<protein>
    <recommendedName>
        <fullName evidence="3">K Homology domain-containing protein</fullName>
    </recommendedName>
</protein>
<reference evidence="4 5" key="1">
    <citation type="journal article" date="2020" name="Mol. Biol. Evol.">
        <title>Distinct Expression and Methylation Patterns for Genes with Different Fates following a Single Whole-Genome Duplication in Flowering Plants.</title>
        <authorList>
            <person name="Shi T."/>
            <person name="Rahmani R.S."/>
            <person name="Gugger P.F."/>
            <person name="Wang M."/>
            <person name="Li H."/>
            <person name="Zhang Y."/>
            <person name="Li Z."/>
            <person name="Wang Q."/>
            <person name="Van de Peer Y."/>
            <person name="Marchal K."/>
            <person name="Chen J."/>
        </authorList>
    </citation>
    <scope>NUCLEOTIDE SEQUENCE [LARGE SCALE GENOMIC DNA]</scope>
    <source>
        <tissue evidence="4">Leaf</tissue>
    </source>
</reference>
<dbReference type="PROSITE" id="PS50084">
    <property type="entry name" value="KH_TYPE_1"/>
    <property type="match status" value="1"/>
</dbReference>
<feature type="domain" description="K Homology" evidence="3">
    <location>
        <begin position="150"/>
        <end position="187"/>
    </location>
</feature>
<accession>A0A822Y934</accession>
<dbReference type="GO" id="GO:0003723">
    <property type="term" value="F:RNA binding"/>
    <property type="evidence" value="ECO:0007669"/>
    <property type="project" value="UniProtKB-UniRule"/>
</dbReference>
<proteinExistence type="predicted"/>
<dbReference type="Proteomes" id="UP000607653">
    <property type="component" value="Unassembled WGS sequence"/>
</dbReference>
<gene>
    <name evidence="4" type="ORF">HUJ06_029267</name>
</gene>
<organism evidence="4 5">
    <name type="scientific">Nelumbo nucifera</name>
    <name type="common">Sacred lotus</name>
    <dbReference type="NCBI Taxonomy" id="4432"/>
    <lineage>
        <taxon>Eukaryota</taxon>
        <taxon>Viridiplantae</taxon>
        <taxon>Streptophyta</taxon>
        <taxon>Embryophyta</taxon>
        <taxon>Tracheophyta</taxon>
        <taxon>Spermatophyta</taxon>
        <taxon>Magnoliopsida</taxon>
        <taxon>Proteales</taxon>
        <taxon>Nelumbonaceae</taxon>
        <taxon>Nelumbo</taxon>
    </lineage>
</organism>
<name>A0A822Y934_NELNU</name>